<dbReference type="AlphaFoldDB" id="A0A564Y9W7"/>
<evidence type="ECO:0000313" key="1">
    <source>
        <dbReference type="EMBL" id="VUZ44085.1"/>
    </source>
</evidence>
<proteinExistence type="predicted"/>
<dbReference type="Proteomes" id="UP000321570">
    <property type="component" value="Unassembled WGS sequence"/>
</dbReference>
<evidence type="ECO:0000313" key="2">
    <source>
        <dbReference type="Proteomes" id="UP000321570"/>
    </source>
</evidence>
<name>A0A564Y9W7_HYMDI</name>
<sequence length="164" mass="18349">MSVYVVGRGEYVESTEVLGVEAGGQWTSLAYFDLTPDKRLHVDAMARVGNQNCRGSLTQCPFLRGRRVATVKEEESVNVFAHFCLTTDGQWSSLTSNDCSLCQPLRVGSMTGVNNLLFIADYDSSSVYSIELESDLEHQDTKFGEMKEIWKDTTYVLLTTIQLK</sequence>
<accession>A0A564Y9W7</accession>
<organism evidence="1 2">
    <name type="scientific">Hymenolepis diminuta</name>
    <name type="common">Rat tapeworm</name>
    <dbReference type="NCBI Taxonomy" id="6216"/>
    <lineage>
        <taxon>Eukaryota</taxon>
        <taxon>Metazoa</taxon>
        <taxon>Spiralia</taxon>
        <taxon>Lophotrochozoa</taxon>
        <taxon>Platyhelminthes</taxon>
        <taxon>Cestoda</taxon>
        <taxon>Eucestoda</taxon>
        <taxon>Cyclophyllidea</taxon>
        <taxon>Hymenolepididae</taxon>
        <taxon>Hymenolepis</taxon>
    </lineage>
</organism>
<gene>
    <name evidence="1" type="ORF">WMSIL1_LOCUS4145</name>
</gene>
<reference evidence="1 2" key="1">
    <citation type="submission" date="2019-07" db="EMBL/GenBank/DDBJ databases">
        <authorList>
            <person name="Jastrzebski P J."/>
            <person name="Paukszto L."/>
            <person name="Jastrzebski P J."/>
        </authorList>
    </citation>
    <scope>NUCLEOTIDE SEQUENCE [LARGE SCALE GENOMIC DNA]</scope>
    <source>
        <strain evidence="1 2">WMS-il1</strain>
    </source>
</reference>
<keyword evidence="2" id="KW-1185">Reference proteome</keyword>
<protein>
    <submittedName>
        <fullName evidence="1">Uncharacterized protein</fullName>
    </submittedName>
</protein>
<dbReference type="EMBL" id="CABIJS010000122">
    <property type="protein sequence ID" value="VUZ44085.1"/>
    <property type="molecule type" value="Genomic_DNA"/>
</dbReference>